<dbReference type="EMBL" id="CAEY01000505">
    <property type="status" value="NOT_ANNOTATED_CDS"/>
    <property type="molecule type" value="Genomic_DNA"/>
</dbReference>
<reference evidence="1" key="2">
    <citation type="submission" date="2015-06" db="UniProtKB">
        <authorList>
            <consortium name="EnsemblMetazoa"/>
        </authorList>
    </citation>
    <scope>IDENTIFICATION</scope>
</reference>
<name>T1KSN3_TETUR</name>
<evidence type="ECO:0000313" key="2">
    <source>
        <dbReference type="Proteomes" id="UP000015104"/>
    </source>
</evidence>
<dbReference type="EnsemblMetazoa" id="tetur20g00220.1">
    <property type="protein sequence ID" value="tetur20g00220.1"/>
    <property type="gene ID" value="tetur20g00220"/>
</dbReference>
<keyword evidence="2" id="KW-1185">Reference proteome</keyword>
<protein>
    <submittedName>
        <fullName evidence="1">Uncharacterized protein</fullName>
    </submittedName>
</protein>
<reference evidence="2" key="1">
    <citation type="submission" date="2011-08" db="EMBL/GenBank/DDBJ databases">
        <authorList>
            <person name="Rombauts S."/>
        </authorList>
    </citation>
    <scope>NUCLEOTIDE SEQUENCE</scope>
    <source>
        <strain evidence="2">London</strain>
    </source>
</reference>
<dbReference type="Proteomes" id="UP000015104">
    <property type="component" value="Unassembled WGS sequence"/>
</dbReference>
<proteinExistence type="predicted"/>
<dbReference type="HOGENOM" id="CLU_3428682_0_0_1"/>
<dbReference type="AlphaFoldDB" id="T1KSN3"/>
<sequence>MLSYYHGSEGNQVEIIGKDI</sequence>
<accession>T1KSN3</accession>
<organism evidence="1 2">
    <name type="scientific">Tetranychus urticae</name>
    <name type="common">Two-spotted spider mite</name>
    <dbReference type="NCBI Taxonomy" id="32264"/>
    <lineage>
        <taxon>Eukaryota</taxon>
        <taxon>Metazoa</taxon>
        <taxon>Ecdysozoa</taxon>
        <taxon>Arthropoda</taxon>
        <taxon>Chelicerata</taxon>
        <taxon>Arachnida</taxon>
        <taxon>Acari</taxon>
        <taxon>Acariformes</taxon>
        <taxon>Trombidiformes</taxon>
        <taxon>Prostigmata</taxon>
        <taxon>Eleutherengona</taxon>
        <taxon>Raphignathae</taxon>
        <taxon>Tetranychoidea</taxon>
        <taxon>Tetranychidae</taxon>
        <taxon>Tetranychus</taxon>
    </lineage>
</organism>
<evidence type="ECO:0000313" key="1">
    <source>
        <dbReference type="EnsemblMetazoa" id="tetur20g00220.1"/>
    </source>
</evidence>